<evidence type="ECO:0000313" key="3">
    <source>
        <dbReference type="Proteomes" id="UP001501747"/>
    </source>
</evidence>
<organism evidence="2 3">
    <name type="scientific">Allokutzneria multivorans</name>
    <dbReference type="NCBI Taxonomy" id="1142134"/>
    <lineage>
        <taxon>Bacteria</taxon>
        <taxon>Bacillati</taxon>
        <taxon>Actinomycetota</taxon>
        <taxon>Actinomycetes</taxon>
        <taxon>Pseudonocardiales</taxon>
        <taxon>Pseudonocardiaceae</taxon>
        <taxon>Allokutzneria</taxon>
    </lineage>
</organism>
<dbReference type="InterPro" id="IPR052897">
    <property type="entry name" value="Sec-Metab_Biosynth_Hydrolase"/>
</dbReference>
<sequence length="223" mass="24017">MATYVLVPGAWIGGWAYAEVADLLRAEGHEVHAVTLSGLDGGGDAASIDLETHIADVVEVIGDRENVVLVGHSYAGLVITGVADRVGERLAQLVYLDSAPFENGEAMLDFTGPVPNVDGRLPYPSFEALSQDAGIDKDTYDFLSTKAVGHPYGAYAQALRISDKEPTYKRVVIACDDFRGLVATGMPRFQQFVAPAWHRVDIDTGHWPMVTAPKELAEVLHAL</sequence>
<dbReference type="GO" id="GO:0016787">
    <property type="term" value="F:hydrolase activity"/>
    <property type="evidence" value="ECO:0007669"/>
    <property type="project" value="UniProtKB-KW"/>
</dbReference>
<keyword evidence="2" id="KW-0378">Hydrolase</keyword>
<accession>A0ABP7S6I4</accession>
<dbReference type="Proteomes" id="UP001501747">
    <property type="component" value="Unassembled WGS sequence"/>
</dbReference>
<dbReference type="SUPFAM" id="SSF53474">
    <property type="entry name" value="alpha/beta-Hydrolases"/>
    <property type="match status" value="1"/>
</dbReference>
<keyword evidence="3" id="KW-1185">Reference proteome</keyword>
<dbReference type="PANTHER" id="PTHR37017">
    <property type="entry name" value="AB HYDROLASE-1 DOMAIN-CONTAINING PROTEIN-RELATED"/>
    <property type="match status" value="1"/>
</dbReference>
<dbReference type="EMBL" id="BAABAL010000009">
    <property type="protein sequence ID" value="GAA4007230.1"/>
    <property type="molecule type" value="Genomic_DNA"/>
</dbReference>
<evidence type="ECO:0000313" key="2">
    <source>
        <dbReference type="EMBL" id="GAA4007230.1"/>
    </source>
</evidence>
<dbReference type="PANTHER" id="PTHR37017:SF11">
    <property type="entry name" value="ESTERASE_LIPASE_THIOESTERASE DOMAIN-CONTAINING PROTEIN"/>
    <property type="match status" value="1"/>
</dbReference>
<gene>
    <name evidence="2" type="ORF">GCM10022247_31560</name>
</gene>
<evidence type="ECO:0000259" key="1">
    <source>
        <dbReference type="Pfam" id="PF12697"/>
    </source>
</evidence>
<dbReference type="Pfam" id="PF12697">
    <property type="entry name" value="Abhydrolase_6"/>
    <property type="match status" value="1"/>
</dbReference>
<dbReference type="RefSeq" id="WP_344875323.1">
    <property type="nucleotide sequence ID" value="NZ_BAABAL010000009.1"/>
</dbReference>
<dbReference type="InterPro" id="IPR029058">
    <property type="entry name" value="AB_hydrolase_fold"/>
</dbReference>
<proteinExistence type="predicted"/>
<name>A0ABP7S6I4_9PSEU</name>
<dbReference type="Gene3D" id="3.40.50.1820">
    <property type="entry name" value="alpha/beta hydrolase"/>
    <property type="match status" value="1"/>
</dbReference>
<dbReference type="InterPro" id="IPR000073">
    <property type="entry name" value="AB_hydrolase_1"/>
</dbReference>
<feature type="domain" description="AB hydrolase-1" evidence="1">
    <location>
        <begin position="5"/>
        <end position="219"/>
    </location>
</feature>
<reference evidence="3" key="1">
    <citation type="journal article" date="2019" name="Int. J. Syst. Evol. Microbiol.">
        <title>The Global Catalogue of Microorganisms (GCM) 10K type strain sequencing project: providing services to taxonomists for standard genome sequencing and annotation.</title>
        <authorList>
            <consortium name="The Broad Institute Genomics Platform"/>
            <consortium name="The Broad Institute Genome Sequencing Center for Infectious Disease"/>
            <person name="Wu L."/>
            <person name="Ma J."/>
        </authorList>
    </citation>
    <scope>NUCLEOTIDE SEQUENCE [LARGE SCALE GENOMIC DNA]</scope>
    <source>
        <strain evidence="3">JCM 17342</strain>
    </source>
</reference>
<protein>
    <submittedName>
        <fullName evidence="2">Alpha/beta hydrolase</fullName>
    </submittedName>
</protein>
<comment type="caution">
    <text evidence="2">The sequence shown here is derived from an EMBL/GenBank/DDBJ whole genome shotgun (WGS) entry which is preliminary data.</text>
</comment>